<sequence>MQVFAAIARTCFPALLGGCMLLMPAAAAEEAADVATGTRLAEFLRAARSVLSNYQPLINDPSVGDKHLDGERFTTEAIAFYAKRTGHPLITDDLSERDRKLIQAQIEAMREVVDEQQADINRPGIGFKGFVPAVFARLMNEKFAAKVGAEALVRVTAPEDLVRNRKSLPDAWESGVIENVFSDADRPKGDSYTEVTTVDDRPAFRMLLPEYYTESCLTCHGAPKGEIDVTGYPKEGGKAGDLGGAISIVLFK</sequence>
<dbReference type="AlphaFoldDB" id="A0A1E3V5C3"/>
<feature type="chain" id="PRO_5009137941" evidence="1">
    <location>
        <begin position="29"/>
        <end position="252"/>
    </location>
</feature>
<name>A0A1E3V5C3_9HYPH</name>
<dbReference type="RefSeq" id="WP_069461001.1">
    <property type="nucleotide sequence ID" value="NZ_LYBW01000064.1"/>
</dbReference>
<dbReference type="OrthoDB" id="7058251at2"/>
<comment type="caution">
    <text evidence="3">The sequence shown here is derived from an EMBL/GenBank/DDBJ whole genome shotgun (WGS) entry which is preliminary data.</text>
</comment>
<dbReference type="EMBL" id="LYBW01000064">
    <property type="protein sequence ID" value="ODR88617.1"/>
    <property type="molecule type" value="Genomic_DNA"/>
</dbReference>
<dbReference type="Proteomes" id="UP000094342">
    <property type="component" value="Unassembled WGS sequence"/>
</dbReference>
<evidence type="ECO:0000313" key="4">
    <source>
        <dbReference type="Proteomes" id="UP000094342"/>
    </source>
</evidence>
<accession>A0A1E3V5C3</accession>
<keyword evidence="3" id="KW-0418">Kinase</keyword>
<evidence type="ECO:0000259" key="2">
    <source>
        <dbReference type="Pfam" id="PF11845"/>
    </source>
</evidence>
<feature type="signal peptide" evidence="1">
    <location>
        <begin position="1"/>
        <end position="28"/>
    </location>
</feature>
<feature type="domain" description="Tll0287-like" evidence="2">
    <location>
        <begin position="98"/>
        <end position="249"/>
    </location>
</feature>
<evidence type="ECO:0000256" key="1">
    <source>
        <dbReference type="SAM" id="SignalP"/>
    </source>
</evidence>
<dbReference type="STRING" id="1752398.A8M32_24395"/>
<proteinExistence type="predicted"/>
<dbReference type="Pfam" id="PF11845">
    <property type="entry name" value="Tll0287-like"/>
    <property type="match status" value="1"/>
</dbReference>
<keyword evidence="1" id="KW-0732">Signal</keyword>
<dbReference type="InterPro" id="IPR021796">
    <property type="entry name" value="Tll0287-like_dom"/>
</dbReference>
<keyword evidence="4" id="KW-1185">Reference proteome</keyword>
<organism evidence="3 4">
    <name type="scientific">Sinorhizobium alkalisoli</name>
    <dbReference type="NCBI Taxonomy" id="1752398"/>
    <lineage>
        <taxon>Bacteria</taxon>
        <taxon>Pseudomonadati</taxon>
        <taxon>Pseudomonadota</taxon>
        <taxon>Alphaproteobacteria</taxon>
        <taxon>Hyphomicrobiales</taxon>
        <taxon>Rhizobiaceae</taxon>
        <taxon>Sinorhizobium/Ensifer group</taxon>
        <taxon>Sinorhizobium</taxon>
    </lineage>
</organism>
<reference evidence="4" key="1">
    <citation type="submission" date="2016-05" db="EMBL/GenBank/DDBJ databases">
        <authorList>
            <person name="Li Y."/>
        </authorList>
    </citation>
    <scope>NUCLEOTIDE SEQUENCE [LARGE SCALE GENOMIC DNA]</scope>
    <source>
        <strain evidence="4">YIC4027</strain>
    </source>
</reference>
<dbReference type="GO" id="GO:0016301">
    <property type="term" value="F:kinase activity"/>
    <property type="evidence" value="ECO:0007669"/>
    <property type="project" value="UniProtKB-KW"/>
</dbReference>
<gene>
    <name evidence="3" type="ORF">A8M32_24395</name>
</gene>
<evidence type="ECO:0000313" key="3">
    <source>
        <dbReference type="EMBL" id="ODR88617.1"/>
    </source>
</evidence>
<keyword evidence="3" id="KW-0808">Transferase</keyword>
<protein>
    <submittedName>
        <fullName evidence="3">Histidine kinase</fullName>
    </submittedName>
</protein>